<keyword evidence="1" id="KW-0472">Membrane</keyword>
<reference evidence="2 3" key="1">
    <citation type="journal article" date="2018" name="Nat. Ecol. Evol.">
        <title>Pezizomycetes genomes reveal the molecular basis of ectomycorrhizal truffle lifestyle.</title>
        <authorList>
            <person name="Murat C."/>
            <person name="Payen T."/>
            <person name="Noel B."/>
            <person name="Kuo A."/>
            <person name="Morin E."/>
            <person name="Chen J."/>
            <person name="Kohler A."/>
            <person name="Krizsan K."/>
            <person name="Balestrini R."/>
            <person name="Da Silva C."/>
            <person name="Montanini B."/>
            <person name="Hainaut M."/>
            <person name="Levati E."/>
            <person name="Barry K.W."/>
            <person name="Belfiori B."/>
            <person name="Cichocki N."/>
            <person name="Clum A."/>
            <person name="Dockter R.B."/>
            <person name="Fauchery L."/>
            <person name="Guy J."/>
            <person name="Iotti M."/>
            <person name="Le Tacon F."/>
            <person name="Lindquist E.A."/>
            <person name="Lipzen A."/>
            <person name="Malagnac F."/>
            <person name="Mello A."/>
            <person name="Molinier V."/>
            <person name="Miyauchi S."/>
            <person name="Poulain J."/>
            <person name="Riccioni C."/>
            <person name="Rubini A."/>
            <person name="Sitrit Y."/>
            <person name="Splivallo R."/>
            <person name="Traeger S."/>
            <person name="Wang M."/>
            <person name="Zifcakova L."/>
            <person name="Wipf D."/>
            <person name="Zambonelli A."/>
            <person name="Paolocci F."/>
            <person name="Nowrousian M."/>
            <person name="Ottonello S."/>
            <person name="Baldrian P."/>
            <person name="Spatafora J.W."/>
            <person name="Henrissat B."/>
            <person name="Nagy L.G."/>
            <person name="Aury J.M."/>
            <person name="Wincker P."/>
            <person name="Grigoriev I.V."/>
            <person name="Bonfante P."/>
            <person name="Martin F.M."/>
        </authorList>
    </citation>
    <scope>NUCLEOTIDE SEQUENCE [LARGE SCALE GENOMIC DNA]</scope>
    <source>
        <strain evidence="2 3">CCBAS932</strain>
    </source>
</reference>
<organism evidence="2 3">
    <name type="scientific">Morchella conica CCBAS932</name>
    <dbReference type="NCBI Taxonomy" id="1392247"/>
    <lineage>
        <taxon>Eukaryota</taxon>
        <taxon>Fungi</taxon>
        <taxon>Dikarya</taxon>
        <taxon>Ascomycota</taxon>
        <taxon>Pezizomycotina</taxon>
        <taxon>Pezizomycetes</taxon>
        <taxon>Pezizales</taxon>
        <taxon>Morchellaceae</taxon>
        <taxon>Morchella</taxon>
    </lineage>
</organism>
<evidence type="ECO:0000313" key="3">
    <source>
        <dbReference type="Proteomes" id="UP000277580"/>
    </source>
</evidence>
<accession>A0A3N4KSE0</accession>
<feature type="transmembrane region" description="Helical" evidence="1">
    <location>
        <begin position="59"/>
        <end position="81"/>
    </location>
</feature>
<dbReference type="OrthoDB" id="3021074at2759"/>
<protein>
    <submittedName>
        <fullName evidence="2">Uncharacterized protein</fullName>
    </submittedName>
</protein>
<dbReference type="STRING" id="1392247.A0A3N4KSE0"/>
<evidence type="ECO:0000313" key="2">
    <source>
        <dbReference type="EMBL" id="RPB12428.1"/>
    </source>
</evidence>
<dbReference type="EMBL" id="ML119129">
    <property type="protein sequence ID" value="RPB12428.1"/>
    <property type="molecule type" value="Genomic_DNA"/>
</dbReference>
<evidence type="ECO:0000256" key="1">
    <source>
        <dbReference type="SAM" id="Phobius"/>
    </source>
</evidence>
<keyword evidence="3" id="KW-1185">Reference proteome</keyword>
<dbReference type="Proteomes" id="UP000277580">
    <property type="component" value="Unassembled WGS sequence"/>
</dbReference>
<keyword evidence="1" id="KW-1133">Transmembrane helix</keyword>
<sequence>MEDITTPWDTTKYGNITICAYPVSGAYGNSPRYLYFFCLFVGTICRGEEWIVKAMFGGAMLYSSITALHALAIISFPGSPIADLDAIPMYAITMVGLCNAPYLIFHAKLFRGALTGTRIVVYSWLILMMVGSLASVWNVHMVINAMRPCSEVMSREPKTWGNTRLNQESGMVTLSAFSVRCLMEQAITGWVPPPLMLCIWVIGERRRIKKIQQEEAKERRIESERSHGQQDVNLGLNDGEYRIQVQPHYAPIEQISTDEKMYDRTIGELPMQEELDAVGQWGPLAGTLIIVAVAVTMRYNYCMQS</sequence>
<dbReference type="AlphaFoldDB" id="A0A3N4KSE0"/>
<keyword evidence="1" id="KW-0812">Transmembrane</keyword>
<dbReference type="InParanoid" id="A0A3N4KSE0"/>
<gene>
    <name evidence="2" type="ORF">P167DRAFT_545652</name>
</gene>
<proteinExistence type="predicted"/>
<feature type="transmembrane region" description="Helical" evidence="1">
    <location>
        <begin position="119"/>
        <end position="137"/>
    </location>
</feature>
<feature type="transmembrane region" description="Helical" evidence="1">
    <location>
        <begin position="87"/>
        <end position="107"/>
    </location>
</feature>
<name>A0A3N4KSE0_9PEZI</name>